<protein>
    <recommendedName>
        <fullName evidence="1">Ig protease IdeS domain-containing protein</fullName>
    </recommendedName>
</protein>
<dbReference type="Proteomes" id="UP000307507">
    <property type="component" value="Unassembled WGS sequence"/>
</dbReference>
<dbReference type="EMBL" id="SSNZ01000001">
    <property type="protein sequence ID" value="THF53467.1"/>
    <property type="molecule type" value="Genomic_DNA"/>
</dbReference>
<comment type="caution">
    <text evidence="2">The sequence shown here is derived from an EMBL/GenBank/DDBJ whole genome shotgun (WGS) entry which is preliminary data.</text>
</comment>
<dbReference type="SUPFAM" id="SSF54001">
    <property type="entry name" value="Cysteine proteinases"/>
    <property type="match status" value="1"/>
</dbReference>
<dbReference type="InterPro" id="IPR038765">
    <property type="entry name" value="Papain-like_cys_pep_sf"/>
</dbReference>
<accession>A0A4S4A4R5</accession>
<dbReference type="PROSITE" id="PS51257">
    <property type="entry name" value="PROKAR_LIPOPROTEIN"/>
    <property type="match status" value="1"/>
</dbReference>
<proteinExistence type="predicted"/>
<sequence>MSLNKYFVSSGMSIIGFLIIILFVFTTVSCSEERDVFTADSVNGMKVLEFKIQLNDFNGTSDSNPTEKERSIKQLCLFLFQNNGDELVQEDRYHEIENGKIRVTIPESEIKTGLKAYLIANMSFSNDPITEAELLQLKSTRRPEDFIGDGFPMCTSVLPIASDKAAPVVIEALLERVPSAFYIQVEENAAAGIIYNNSYRIEVEGLQIQEGALFSNTVTVLPAQGKTNYSSKLTAVNTPENVAYFYQSQRIKIYITPNDPNLGKTKIIMIENSESASRNKKFLLKIKPVKTIKQAVDFRIQVAEWETAVILVEVPLLTDVPHKPGILFAEGVSLDSGWYDLNKSFGQGGFSNDSNMCWAAVTTNMIQWWQDRYIADGNVLPVGAPNGFTPGREHANFRQLAIFDAFASHFSNVGGHEVSGVAWYFPKYFPELFPNTDHFFDHTYYDDKFPKNLKEFSDFIINGFKERGVLSIGTFMRTGQHTRSLWGCKYNTNTGIVEKLYLVDSNDKKAIMWLDVPVSVSTSGKLMAGPHEISSLSVLYAHPGRNASTLL</sequence>
<organism evidence="2 3">
    <name type="scientific">Flavobacterium supellecticarium</name>
    <dbReference type="NCBI Taxonomy" id="2565924"/>
    <lineage>
        <taxon>Bacteria</taxon>
        <taxon>Pseudomonadati</taxon>
        <taxon>Bacteroidota</taxon>
        <taxon>Flavobacteriia</taxon>
        <taxon>Flavobacteriales</taxon>
        <taxon>Flavobacteriaceae</taxon>
        <taxon>Flavobacterium</taxon>
    </lineage>
</organism>
<gene>
    <name evidence="2" type="ORF">E6C50_04500</name>
</gene>
<evidence type="ECO:0000313" key="2">
    <source>
        <dbReference type="EMBL" id="THF53467.1"/>
    </source>
</evidence>
<dbReference type="OrthoDB" id="5521290at2"/>
<dbReference type="AlphaFoldDB" id="A0A4S4A4R5"/>
<dbReference type="InterPro" id="IPR015117">
    <property type="entry name" value="IdeS"/>
</dbReference>
<evidence type="ECO:0000259" key="1">
    <source>
        <dbReference type="Pfam" id="PF09028"/>
    </source>
</evidence>
<reference evidence="2 3" key="1">
    <citation type="submission" date="2019-04" db="EMBL/GenBank/DDBJ databases">
        <title>Flavobacterium sp. nov. isolated from construction timber.</title>
        <authorList>
            <person name="Lin S.-Y."/>
            <person name="Chang C.-T."/>
            <person name="Young C.-C."/>
        </authorList>
    </citation>
    <scope>NUCLEOTIDE SEQUENCE [LARGE SCALE GENOMIC DNA]</scope>
    <source>
        <strain evidence="2 3">CC-CTC003</strain>
    </source>
</reference>
<dbReference type="GO" id="GO:0008233">
    <property type="term" value="F:peptidase activity"/>
    <property type="evidence" value="ECO:0007669"/>
    <property type="project" value="InterPro"/>
</dbReference>
<evidence type="ECO:0000313" key="3">
    <source>
        <dbReference type="Proteomes" id="UP000307507"/>
    </source>
</evidence>
<name>A0A4S4A4R5_9FLAO</name>
<dbReference type="RefSeq" id="WP_136401990.1">
    <property type="nucleotide sequence ID" value="NZ_SSNZ01000001.1"/>
</dbReference>
<dbReference type="Pfam" id="PF09028">
    <property type="entry name" value="Mac-1"/>
    <property type="match status" value="1"/>
</dbReference>
<feature type="domain" description="Ig protease IdeS" evidence="1">
    <location>
        <begin position="335"/>
        <end position="374"/>
    </location>
</feature>
<dbReference type="Gene3D" id="3.90.70.10">
    <property type="entry name" value="Cysteine proteinases"/>
    <property type="match status" value="1"/>
</dbReference>
<keyword evidence="3" id="KW-1185">Reference proteome</keyword>